<accession>A0A0J9XVJ2</accession>
<reference evidence="2" key="2">
    <citation type="submission" date="2012-12" db="EMBL/GenBank/DDBJ databases">
        <authorList>
            <person name="Gao Y.W."/>
            <person name="Fan S.T."/>
            <person name="Sun H.T."/>
            <person name="Wang Z."/>
            <person name="Gao X.L."/>
            <person name="Li Y.G."/>
            <person name="Wang T.C."/>
            <person name="Zhang K."/>
            <person name="Xu W.W."/>
            <person name="Yu Z.J."/>
            <person name="Xia X.Z."/>
        </authorList>
    </citation>
    <scope>NUCLEOTIDE SEQUENCE</scope>
    <source>
        <strain evidence="2">FR3</strain>
    </source>
</reference>
<gene>
    <name evidence="2" type="ORF">Bm1336</name>
    <name evidence="2" type="ORF">BM_Bm1336</name>
</gene>
<proteinExistence type="predicted"/>
<reference evidence="2" key="1">
    <citation type="journal article" date="2007" name="Science">
        <title>Draft genome of the filarial nematode parasite Brugia malayi.</title>
        <authorList>
            <person name="Ghedin E."/>
            <person name="Wang S."/>
            <person name="Spiro D."/>
            <person name="Caler E."/>
            <person name="Zhao Q."/>
            <person name="Crabtree J."/>
            <person name="Allen J.E."/>
            <person name="Delcher A.L."/>
            <person name="Guiliano D.B."/>
            <person name="Miranda-Saavedra D."/>
            <person name="Angiuoli S.V."/>
            <person name="Creasy T."/>
            <person name="Amedeo P."/>
            <person name="Haas B."/>
            <person name="El-Sayed N.M."/>
            <person name="Wortman J.R."/>
            <person name="Feldblyum T."/>
            <person name="Tallon L."/>
            <person name="Schatz M."/>
            <person name="Shumway M."/>
            <person name="Koo H."/>
            <person name="Salzberg S.L."/>
            <person name="Schobel S."/>
            <person name="Pertea M."/>
            <person name="Pop M."/>
            <person name="White O."/>
            <person name="Barton G.J."/>
            <person name="Carlow C.K."/>
            <person name="Crawford M.J."/>
            <person name="Daub J."/>
            <person name="Dimmic M.W."/>
            <person name="Estes C.F."/>
            <person name="Foster J.M."/>
            <person name="Ganatra M."/>
            <person name="Gregory W.F."/>
            <person name="Johnson N.M."/>
            <person name="Jin J."/>
            <person name="Komuniecki R."/>
            <person name="Korf I."/>
            <person name="Kumar S."/>
            <person name="Laney S."/>
            <person name="Li B.W."/>
            <person name="Li W."/>
            <person name="Lindblom T.H."/>
            <person name="Lustigman S."/>
            <person name="Ma D."/>
            <person name="Maina C.V."/>
            <person name="Martin D.M."/>
            <person name="McCarter J.P."/>
            <person name="McReynolds L."/>
            <person name="Mitreva M."/>
            <person name="Nutman T.B."/>
            <person name="Parkinson J."/>
            <person name="Peregrin-Alvarez J.M."/>
            <person name="Poole C."/>
            <person name="Ren Q."/>
            <person name="Saunders L."/>
            <person name="Sluder A.E."/>
            <person name="Smith K."/>
            <person name="Stanke M."/>
            <person name="Unnasch T.R."/>
            <person name="Ware J."/>
            <person name="Wei A.D."/>
            <person name="Weil G."/>
            <person name="Williams D.J."/>
            <person name="Zhang Y."/>
            <person name="Williams S.A."/>
            <person name="Fraser-Liggett C."/>
            <person name="Slatko B."/>
            <person name="Blaxter M.L."/>
            <person name="Scott A.L."/>
        </authorList>
    </citation>
    <scope>NUCLEOTIDE SEQUENCE</scope>
    <source>
        <strain evidence="2">FR3</strain>
    </source>
</reference>
<evidence type="ECO:0000256" key="1">
    <source>
        <dbReference type="SAM" id="SignalP"/>
    </source>
</evidence>
<sequence>MVVTMVIIQCLRDLLHLAVLPTVTENNQQIFNFWFRKYLAVPANISVTTS</sequence>
<feature type="signal peptide" evidence="1">
    <location>
        <begin position="1"/>
        <end position="17"/>
    </location>
</feature>
<organism evidence="2">
    <name type="scientific">Brugia malayi</name>
    <name type="common">Filarial nematode worm</name>
    <dbReference type="NCBI Taxonomy" id="6279"/>
    <lineage>
        <taxon>Eukaryota</taxon>
        <taxon>Metazoa</taxon>
        <taxon>Ecdysozoa</taxon>
        <taxon>Nematoda</taxon>
        <taxon>Chromadorea</taxon>
        <taxon>Rhabditida</taxon>
        <taxon>Spirurina</taxon>
        <taxon>Spiruromorpha</taxon>
        <taxon>Filarioidea</taxon>
        <taxon>Onchocercidae</taxon>
        <taxon>Brugia</taxon>
    </lineage>
</organism>
<protein>
    <submittedName>
        <fullName evidence="2">Bm1336</fullName>
    </submittedName>
</protein>
<dbReference type="AlphaFoldDB" id="A0A0J9XVJ2"/>
<evidence type="ECO:0000313" key="2">
    <source>
        <dbReference type="EMBL" id="CDP96150.1"/>
    </source>
</evidence>
<dbReference type="EMBL" id="LN856957">
    <property type="protein sequence ID" value="CDP96150.1"/>
    <property type="molecule type" value="Genomic_DNA"/>
</dbReference>
<keyword evidence="1" id="KW-0732">Signal</keyword>
<name>A0A0J9XVJ2_BRUMA</name>
<feature type="chain" id="PRO_5013455622" evidence="1">
    <location>
        <begin position="18"/>
        <end position="50"/>
    </location>
</feature>